<protein>
    <submittedName>
        <fullName evidence="2">Uncharacterized protein</fullName>
    </submittedName>
</protein>
<evidence type="ECO:0000313" key="3">
    <source>
        <dbReference type="Proteomes" id="UP000827986"/>
    </source>
</evidence>
<gene>
    <name evidence="2" type="ORF">KIL84_015681</name>
</gene>
<reference evidence="2" key="1">
    <citation type="submission" date="2021-09" db="EMBL/GenBank/DDBJ databases">
        <title>The genome of Mauremys mutica provides insights into the evolution of semi-aquatic lifestyle.</title>
        <authorList>
            <person name="Gong S."/>
            <person name="Gao Y."/>
        </authorList>
    </citation>
    <scope>NUCLEOTIDE SEQUENCE</scope>
    <source>
        <strain evidence="2">MM-2020</strain>
        <tissue evidence="2">Muscle</tissue>
    </source>
</reference>
<comment type="caution">
    <text evidence="2">The sequence shown here is derived from an EMBL/GenBank/DDBJ whole genome shotgun (WGS) entry which is preliminary data.</text>
</comment>
<evidence type="ECO:0000313" key="2">
    <source>
        <dbReference type="EMBL" id="KAH1166509.1"/>
    </source>
</evidence>
<organism evidence="2 3">
    <name type="scientific">Mauremys mutica</name>
    <name type="common">yellowpond turtle</name>
    <dbReference type="NCBI Taxonomy" id="74926"/>
    <lineage>
        <taxon>Eukaryota</taxon>
        <taxon>Metazoa</taxon>
        <taxon>Chordata</taxon>
        <taxon>Craniata</taxon>
        <taxon>Vertebrata</taxon>
        <taxon>Euteleostomi</taxon>
        <taxon>Archelosauria</taxon>
        <taxon>Testudinata</taxon>
        <taxon>Testudines</taxon>
        <taxon>Cryptodira</taxon>
        <taxon>Durocryptodira</taxon>
        <taxon>Testudinoidea</taxon>
        <taxon>Geoemydidae</taxon>
        <taxon>Geoemydinae</taxon>
        <taxon>Mauremys</taxon>
    </lineage>
</organism>
<evidence type="ECO:0000256" key="1">
    <source>
        <dbReference type="SAM" id="MobiDB-lite"/>
    </source>
</evidence>
<proteinExistence type="predicted"/>
<name>A0A9D3WML9_9SAUR</name>
<sequence length="181" mass="20159">MCMYKTPTDAKKLELSLGAPERIQKRRPLNAYFANETGPLPNPVFHPESEPKKQEDFMEPQPLIGMEEEPAYEDMATEGPSVDSDVENQLIDPESWKDGDVVTGKATEAHDEVAETMTDGAPACADSESNDTAWGCSERLSNVDPKEHDEVKAESYKLKKLNMTIETVTDVVKMIREVAEI</sequence>
<feature type="region of interest" description="Disordered" evidence="1">
    <location>
        <begin position="33"/>
        <end position="56"/>
    </location>
</feature>
<feature type="compositionally biased region" description="Basic and acidic residues" evidence="1">
    <location>
        <begin position="47"/>
        <end position="56"/>
    </location>
</feature>
<dbReference type="AlphaFoldDB" id="A0A9D3WML9"/>
<dbReference type="EMBL" id="JAHDVG010000487">
    <property type="protein sequence ID" value="KAH1166509.1"/>
    <property type="molecule type" value="Genomic_DNA"/>
</dbReference>
<accession>A0A9D3WML9</accession>
<keyword evidence="3" id="KW-1185">Reference proteome</keyword>
<dbReference type="Proteomes" id="UP000827986">
    <property type="component" value="Unassembled WGS sequence"/>
</dbReference>